<reference evidence="2 3" key="1">
    <citation type="journal article" date="2019" name="Int. J. Syst. Evol. Microbiol.">
        <title>Rufibacter sediminis sp. nov., isolated from freshwater lake sediment.</title>
        <authorList>
            <person name="Qu J.H."/>
            <person name="Zhang L.J."/>
            <person name="Fu Y.H."/>
            <person name="Li H.F."/>
        </authorList>
    </citation>
    <scope>NUCLEOTIDE SEQUENCE [LARGE SCALE GENOMIC DNA]</scope>
    <source>
        <strain evidence="2 3">H-1</strain>
    </source>
</reference>
<organism evidence="2 3">
    <name type="scientific">Rufibacter sediminis</name>
    <dbReference type="NCBI Taxonomy" id="2762756"/>
    <lineage>
        <taxon>Bacteria</taxon>
        <taxon>Pseudomonadati</taxon>
        <taxon>Bacteroidota</taxon>
        <taxon>Cytophagia</taxon>
        <taxon>Cytophagales</taxon>
        <taxon>Hymenobacteraceae</taxon>
        <taxon>Rufibacter</taxon>
    </lineage>
</organism>
<feature type="transmembrane region" description="Helical" evidence="1">
    <location>
        <begin position="49"/>
        <end position="67"/>
    </location>
</feature>
<name>A0ABR6VV14_9BACT</name>
<keyword evidence="1" id="KW-0472">Membrane</keyword>
<keyword evidence="1" id="KW-0812">Transmembrane</keyword>
<evidence type="ECO:0000256" key="1">
    <source>
        <dbReference type="SAM" id="Phobius"/>
    </source>
</evidence>
<dbReference type="Proteomes" id="UP000659698">
    <property type="component" value="Unassembled WGS sequence"/>
</dbReference>
<evidence type="ECO:0000313" key="3">
    <source>
        <dbReference type="Proteomes" id="UP000659698"/>
    </source>
</evidence>
<proteinExistence type="predicted"/>
<feature type="transmembrane region" description="Helical" evidence="1">
    <location>
        <begin position="121"/>
        <end position="143"/>
    </location>
</feature>
<gene>
    <name evidence="2" type="ORF">H7U12_15075</name>
</gene>
<feature type="transmembrane region" description="Helical" evidence="1">
    <location>
        <begin position="73"/>
        <end position="89"/>
    </location>
</feature>
<evidence type="ECO:0000313" key="2">
    <source>
        <dbReference type="EMBL" id="MBC3541015.1"/>
    </source>
</evidence>
<dbReference type="RefSeq" id="WP_186639460.1">
    <property type="nucleotide sequence ID" value="NZ_JACOAF010000034.1"/>
</dbReference>
<keyword evidence="1" id="KW-1133">Transmembrane helix</keyword>
<sequence length="195" mass="22839">MLDQDLKNLWQNARPQDQIHLNQHLLLQEVSQEAKTVDQKIRQRDRTEIAVALIMIPLFGLVAWRLPFPLTKLGAALVIPWCLLVIYQLKRARRHSVQNFSTPLVHYLHQYRRYLQDQIQLLKGVLFWYMLPFSVCLVLYFMGFSSSPAGLAMYVTFIVVMNVLIYFNNRNALKQDLEPLLEKVDRTIASLEKAE</sequence>
<comment type="caution">
    <text evidence="2">The sequence shown here is derived from an EMBL/GenBank/DDBJ whole genome shotgun (WGS) entry which is preliminary data.</text>
</comment>
<protein>
    <submittedName>
        <fullName evidence="2">Uncharacterized protein</fullName>
    </submittedName>
</protein>
<keyword evidence="3" id="KW-1185">Reference proteome</keyword>
<dbReference type="EMBL" id="JACOAF010000034">
    <property type="protein sequence ID" value="MBC3541015.1"/>
    <property type="molecule type" value="Genomic_DNA"/>
</dbReference>
<feature type="transmembrane region" description="Helical" evidence="1">
    <location>
        <begin position="149"/>
        <end position="167"/>
    </location>
</feature>
<accession>A0ABR6VV14</accession>